<dbReference type="InterPro" id="IPR003591">
    <property type="entry name" value="Leu-rich_rpt_typical-subtyp"/>
</dbReference>
<dbReference type="PROSITE" id="PS51450">
    <property type="entry name" value="LRR"/>
    <property type="match status" value="2"/>
</dbReference>
<evidence type="ECO:0000313" key="4">
    <source>
        <dbReference type="Proteomes" id="UP001164746"/>
    </source>
</evidence>
<evidence type="ECO:0000256" key="2">
    <source>
        <dbReference type="ARBA" id="ARBA00022737"/>
    </source>
</evidence>
<protein>
    <submittedName>
        <fullName evidence="3">RXFP1-like protein</fullName>
    </submittedName>
</protein>
<dbReference type="InterPro" id="IPR001611">
    <property type="entry name" value="Leu-rich_rpt"/>
</dbReference>
<dbReference type="Pfam" id="PF13855">
    <property type="entry name" value="LRR_8"/>
    <property type="match status" value="1"/>
</dbReference>
<dbReference type="PANTHER" id="PTHR24366">
    <property type="entry name" value="IG(IMMUNOGLOBULIN) AND LRR(LEUCINE RICH REPEAT) DOMAINS"/>
    <property type="match status" value="1"/>
</dbReference>
<organism evidence="3 4">
    <name type="scientific">Mya arenaria</name>
    <name type="common">Soft-shell clam</name>
    <dbReference type="NCBI Taxonomy" id="6604"/>
    <lineage>
        <taxon>Eukaryota</taxon>
        <taxon>Metazoa</taxon>
        <taxon>Spiralia</taxon>
        <taxon>Lophotrochozoa</taxon>
        <taxon>Mollusca</taxon>
        <taxon>Bivalvia</taxon>
        <taxon>Autobranchia</taxon>
        <taxon>Heteroconchia</taxon>
        <taxon>Euheterodonta</taxon>
        <taxon>Imparidentia</taxon>
        <taxon>Neoheterodontei</taxon>
        <taxon>Myida</taxon>
        <taxon>Myoidea</taxon>
        <taxon>Myidae</taxon>
        <taxon>Mya</taxon>
    </lineage>
</organism>
<dbReference type="InterPro" id="IPR032675">
    <property type="entry name" value="LRR_dom_sf"/>
</dbReference>
<evidence type="ECO:0000256" key="1">
    <source>
        <dbReference type="ARBA" id="ARBA00022614"/>
    </source>
</evidence>
<dbReference type="EMBL" id="CP111014">
    <property type="protein sequence ID" value="WAQ98376.1"/>
    <property type="molecule type" value="Genomic_DNA"/>
</dbReference>
<keyword evidence="4" id="KW-1185">Reference proteome</keyword>
<dbReference type="SMART" id="SM00369">
    <property type="entry name" value="LRR_TYP"/>
    <property type="match status" value="2"/>
</dbReference>
<gene>
    <name evidence="3" type="ORF">MAR_022749</name>
</gene>
<accession>A0ABY7DP52</accession>
<reference evidence="3" key="1">
    <citation type="submission" date="2022-11" db="EMBL/GenBank/DDBJ databases">
        <title>Centuries of genome instability and evolution in soft-shell clam transmissible cancer (bioRxiv).</title>
        <authorList>
            <person name="Hart S.F.M."/>
            <person name="Yonemitsu M.A."/>
            <person name="Giersch R.M."/>
            <person name="Beal B.F."/>
            <person name="Arriagada G."/>
            <person name="Davis B.W."/>
            <person name="Ostrander E.A."/>
            <person name="Goff S.P."/>
            <person name="Metzger M.J."/>
        </authorList>
    </citation>
    <scope>NUCLEOTIDE SEQUENCE</scope>
    <source>
        <strain evidence="3">MELC-2E11</strain>
        <tissue evidence="3">Siphon/mantle</tissue>
    </source>
</reference>
<dbReference type="SUPFAM" id="SSF52058">
    <property type="entry name" value="L domain-like"/>
    <property type="match status" value="1"/>
</dbReference>
<evidence type="ECO:0000313" key="3">
    <source>
        <dbReference type="EMBL" id="WAQ98376.1"/>
    </source>
</evidence>
<sequence length="100" mass="11089">MGKSTEVLDLSNGAFKNTSIKNDTFTLANTNVDNVTKLDLSGNRITDVDVESFNALFNLKVLILANNSIEHLNNETFTSLRKLEELDVLTTDLRNCEPVS</sequence>
<keyword evidence="1" id="KW-0433">Leucine-rich repeat</keyword>
<keyword evidence="2" id="KW-0677">Repeat</keyword>
<dbReference type="Gene3D" id="3.80.10.10">
    <property type="entry name" value="Ribonuclease Inhibitor"/>
    <property type="match status" value="1"/>
</dbReference>
<proteinExistence type="predicted"/>
<dbReference type="Proteomes" id="UP001164746">
    <property type="component" value="Chromosome 3"/>
</dbReference>
<name>A0ABY7DP52_MYAAR</name>